<dbReference type="Proteomes" id="UP000653305">
    <property type="component" value="Unassembled WGS sequence"/>
</dbReference>
<organism evidence="1 2">
    <name type="scientific">Phtheirospermum japonicum</name>
    <dbReference type="NCBI Taxonomy" id="374723"/>
    <lineage>
        <taxon>Eukaryota</taxon>
        <taxon>Viridiplantae</taxon>
        <taxon>Streptophyta</taxon>
        <taxon>Embryophyta</taxon>
        <taxon>Tracheophyta</taxon>
        <taxon>Spermatophyta</taxon>
        <taxon>Magnoliopsida</taxon>
        <taxon>eudicotyledons</taxon>
        <taxon>Gunneridae</taxon>
        <taxon>Pentapetalae</taxon>
        <taxon>asterids</taxon>
        <taxon>lamiids</taxon>
        <taxon>Lamiales</taxon>
        <taxon>Orobanchaceae</taxon>
        <taxon>Orobanchaceae incertae sedis</taxon>
        <taxon>Phtheirospermum</taxon>
    </lineage>
</organism>
<name>A0A830B4R8_9LAMI</name>
<comment type="caution">
    <text evidence="1">The sequence shown here is derived from an EMBL/GenBank/DDBJ whole genome shotgun (WGS) entry which is preliminary data.</text>
</comment>
<reference evidence="1" key="1">
    <citation type="submission" date="2020-07" db="EMBL/GenBank/DDBJ databases">
        <title>Ethylene signaling mediates host invasion by parasitic plants.</title>
        <authorList>
            <person name="Yoshida S."/>
        </authorList>
    </citation>
    <scope>NUCLEOTIDE SEQUENCE</scope>
    <source>
        <strain evidence="1">Okayama</strain>
    </source>
</reference>
<accession>A0A830B4R8</accession>
<dbReference type="EMBL" id="BMAC01000035">
    <property type="protein sequence ID" value="GFP81876.1"/>
    <property type="molecule type" value="Genomic_DNA"/>
</dbReference>
<dbReference type="Pfam" id="PF14223">
    <property type="entry name" value="Retrotran_gag_2"/>
    <property type="match status" value="1"/>
</dbReference>
<protein>
    <submittedName>
        <fullName evidence="1">Uncharacterized protein</fullName>
    </submittedName>
</protein>
<dbReference type="OrthoDB" id="1938465at2759"/>
<evidence type="ECO:0000313" key="2">
    <source>
        <dbReference type="Proteomes" id="UP000653305"/>
    </source>
</evidence>
<dbReference type="PANTHER" id="PTHR47481">
    <property type="match status" value="1"/>
</dbReference>
<proteinExistence type="predicted"/>
<feature type="non-terminal residue" evidence="1">
    <location>
        <position position="1"/>
    </location>
</feature>
<gene>
    <name evidence="1" type="ORF">PHJA_000330900</name>
</gene>
<evidence type="ECO:0000313" key="1">
    <source>
        <dbReference type="EMBL" id="GFP81876.1"/>
    </source>
</evidence>
<keyword evidence="2" id="KW-1185">Reference proteome</keyword>
<sequence>HSTSSLPDQVDTTNYFSWRAHLIDLLTGHDLLGYIDGSFKKLSLLPDGSNATAFSHWVHQDNLLLAAIFGSLSPDILRLVSSASPSFEAWDILTRLCAGRSRNRVKQLKTKLYRVEIKDHSITQYLHYVKSKADELALIDEPVSIDDLTLFVINGLGPEFVTIVGPIRTRETPLRYEE</sequence>
<dbReference type="AlphaFoldDB" id="A0A830B4R8"/>
<dbReference type="PANTHER" id="PTHR47481:SF9">
    <property type="entry name" value="RETROTRANSPOSON GAG DOMAIN-CONTAINING PROTEIN"/>
    <property type="match status" value="1"/>
</dbReference>